<feature type="signal peptide" evidence="1">
    <location>
        <begin position="1"/>
        <end position="23"/>
    </location>
</feature>
<organism evidence="3 4">
    <name type="scientific">OM182 bacterium BACL3 MAG-120619-bin3</name>
    <dbReference type="NCBI Taxonomy" id="1655593"/>
    <lineage>
        <taxon>Bacteria</taxon>
        <taxon>Pseudomonadati</taxon>
        <taxon>Pseudomonadota</taxon>
        <taxon>Gammaproteobacteria</taxon>
        <taxon>OMG group</taxon>
        <taxon>OM182 clade</taxon>
    </lineage>
</organism>
<keyword evidence="1" id="KW-0732">Signal</keyword>
<keyword evidence="3" id="KW-0378">Hydrolase</keyword>
<gene>
    <name evidence="3" type="ORF">ABR85_03850</name>
</gene>
<dbReference type="Gene3D" id="2.120.10.60">
    <property type="entry name" value="Tricorn protease N-terminal domain"/>
    <property type="match status" value="1"/>
</dbReference>
<proteinExistence type="predicted"/>
<dbReference type="GO" id="GO:0016810">
    <property type="term" value="F:hydrolase activity, acting on carbon-nitrogen (but not peptide) bonds"/>
    <property type="evidence" value="ECO:0007669"/>
    <property type="project" value="InterPro"/>
</dbReference>
<dbReference type="InterPro" id="IPR032466">
    <property type="entry name" value="Metal_Hydrolase"/>
</dbReference>
<dbReference type="InterPro" id="IPR011059">
    <property type="entry name" value="Metal-dep_hydrolase_composite"/>
</dbReference>
<dbReference type="InterPro" id="IPR011659">
    <property type="entry name" value="WD40"/>
</dbReference>
<protein>
    <submittedName>
        <fullName evidence="3">Amidohydrolase</fullName>
    </submittedName>
</protein>
<dbReference type="InterPro" id="IPR051781">
    <property type="entry name" value="Metallo-dep_Hydrolase"/>
</dbReference>
<sequence>MKFRFNLLFIATGLAALAGHTAAADTWDVNTPSFGAQAMTAQLDVTEGTWLNVDVSPDGQSVLFDLLGDIYQMPIDGGEAVALTSGLAWDMQAQYSPDGRRIAFTSDSAGGDNIWTLDLESGATHQVTHESFRLLNSPTWSPDGRFIAARKHFTTSRSLGTGEIWLYDSTGDDAIAGQRIVARPSENFQKEQGEPAFAPDGSAIYYVRNVSPGNTFIYHEDSNTELFQIRRVDLASTEITTVAGGPGGAVRPTPSPDGSKLAYVKRVRAESRLFVMNLATGEERMVYAELDPDMQETWAVHGFYPTMEWTPDSDAIVFWAKGKIFKLDLATEATTEIPFHVADTRKIYPPLRGTVEVAPETFATKMVRYPQPSPDGTSVVFESLGRLFIKRGESPPERLTRGDHEGFDYSPIYSPDGDSIYFLRWHDDSLTTLYRVRTRGGAPREMALSKGQYDDLAINADGTELLLRKRRGSDLLNPNFDNKPGIYLYDLASEQLSFVTDSGINPHFGPEGRIYLQERNESAEGRGSSTAITQLVSVDRAGQDKRTVAEAEFASEMRLSPDGNYVAFINQFQLHVAARSQFGAGIDLDAAKPAFAVRRASKVGATYIAWSPDSESISWSVGAEFKTANINTLMNGDYATPATGNNLSMQVAHAIPNTAVALTNARVITMNDERAVIENATVLIKGNRIESIARGTAVPEDYTEIDLAGKTIMPGIIDAHAHGPYAGDDIIPQQNWNLLAHLALGVTTVHNPSSSAKSAFAAAEYARTDRILGPRIFSTGEIVYGAKSTSWAPIDNLDDALAHVRRLAAQGAISVKNYNQPRREQRQQVIEAARQEGLISVAEGGSLYQLDMSMIADGITGIEHNVPTLKMYDDVHQFWRQSGAGYTPTLVVTYGGLTSEDYFYQNTEVWKHPILSNFVPPSQLQARSVRRVTAPEEDYRDDDSAAAAKILMDAGIMVNIGAHGQREGLASHWEMWSFARGGFSPMEALATATINPARHLGMDKDIGSLEAGKLADLVIVDANPLDDIRNTDRISHVMINGRLYRAGDLSEEVTGTATLSLFHWQTTPQGAIR</sequence>
<comment type="caution">
    <text evidence="3">The sequence shown here is derived from an EMBL/GenBank/DDBJ whole genome shotgun (WGS) entry which is preliminary data.</text>
</comment>
<evidence type="ECO:0000259" key="2">
    <source>
        <dbReference type="Pfam" id="PF01979"/>
    </source>
</evidence>
<dbReference type="EMBL" id="LICD01000076">
    <property type="protein sequence ID" value="KRO81704.1"/>
    <property type="molecule type" value="Genomic_DNA"/>
</dbReference>
<dbReference type="Gene3D" id="3.40.50.10910">
    <property type="entry name" value="Amidohydrolase"/>
    <property type="match status" value="1"/>
</dbReference>
<evidence type="ECO:0000256" key="1">
    <source>
        <dbReference type="SAM" id="SignalP"/>
    </source>
</evidence>
<dbReference type="Pfam" id="PF07676">
    <property type="entry name" value="PD40"/>
    <property type="match status" value="4"/>
</dbReference>
<accession>A0A0R2T4C3</accession>
<evidence type="ECO:0000313" key="4">
    <source>
        <dbReference type="Proteomes" id="UP000051242"/>
    </source>
</evidence>
<dbReference type="InterPro" id="IPR006680">
    <property type="entry name" value="Amidohydro-rel"/>
</dbReference>
<dbReference type="Pfam" id="PF01979">
    <property type="entry name" value="Amidohydro_1"/>
    <property type="match status" value="1"/>
</dbReference>
<dbReference type="InterPro" id="IPR011042">
    <property type="entry name" value="6-blade_b-propeller_TolB-like"/>
</dbReference>
<dbReference type="Gene3D" id="1.20.58.520">
    <property type="entry name" value="Amidohydrolase"/>
    <property type="match status" value="1"/>
</dbReference>
<name>A0A0R2T4C3_9GAMM</name>
<feature type="chain" id="PRO_5006424362" evidence="1">
    <location>
        <begin position="24"/>
        <end position="1073"/>
    </location>
</feature>
<dbReference type="Proteomes" id="UP000051242">
    <property type="component" value="Unassembled WGS sequence"/>
</dbReference>
<dbReference type="PANTHER" id="PTHR43135:SF3">
    <property type="entry name" value="ALPHA-D-RIBOSE 1-METHYLPHOSPHONATE 5-TRIPHOSPHATE DIPHOSPHATASE"/>
    <property type="match status" value="1"/>
</dbReference>
<reference evidence="3 4" key="1">
    <citation type="submission" date="2015-10" db="EMBL/GenBank/DDBJ databases">
        <title>Metagenome-Assembled Genomes uncover a global brackish microbiome.</title>
        <authorList>
            <person name="Hugerth L.W."/>
            <person name="Larsson J."/>
            <person name="Alneberg J."/>
            <person name="Lindh M.V."/>
            <person name="Legrand C."/>
            <person name="Pinhassi J."/>
            <person name="Andersson A.F."/>
        </authorList>
    </citation>
    <scope>NUCLEOTIDE SEQUENCE [LARGE SCALE GENOMIC DNA]</scope>
    <source>
        <strain evidence="3">BACL22 MAG-120619-bin3</strain>
    </source>
</reference>
<dbReference type="SUPFAM" id="SSF51338">
    <property type="entry name" value="Composite domain of metallo-dependent hydrolases"/>
    <property type="match status" value="1"/>
</dbReference>
<dbReference type="SUPFAM" id="SSF69304">
    <property type="entry name" value="Tricorn protease N-terminal domain"/>
    <property type="match status" value="1"/>
</dbReference>
<feature type="domain" description="Amidohydrolase-related" evidence="2">
    <location>
        <begin position="711"/>
        <end position="1043"/>
    </location>
</feature>
<dbReference type="Gene3D" id="2.120.10.30">
    <property type="entry name" value="TolB, C-terminal domain"/>
    <property type="match status" value="2"/>
</dbReference>
<dbReference type="Gene3D" id="2.30.40.10">
    <property type="entry name" value="Urease, subunit C, domain 1"/>
    <property type="match status" value="1"/>
</dbReference>
<dbReference type="PANTHER" id="PTHR43135">
    <property type="entry name" value="ALPHA-D-RIBOSE 1-METHYLPHOSPHONATE 5-TRIPHOSPHATE DIPHOSPHATASE"/>
    <property type="match status" value="1"/>
</dbReference>
<dbReference type="SUPFAM" id="SSF82171">
    <property type="entry name" value="DPP6 N-terminal domain-like"/>
    <property type="match status" value="1"/>
</dbReference>
<dbReference type="AlphaFoldDB" id="A0A0R2T4C3"/>
<dbReference type="Gene3D" id="3.30.110.90">
    <property type="entry name" value="Amidohydrolase"/>
    <property type="match status" value="1"/>
</dbReference>
<evidence type="ECO:0000313" key="3">
    <source>
        <dbReference type="EMBL" id="KRO81704.1"/>
    </source>
</evidence>
<dbReference type="SUPFAM" id="SSF51556">
    <property type="entry name" value="Metallo-dependent hydrolases"/>
    <property type="match status" value="1"/>
</dbReference>